<dbReference type="STRING" id="1322246.BN4_12004"/>
<dbReference type="InterPro" id="IPR001173">
    <property type="entry name" value="Glyco_trans_2-like"/>
</dbReference>
<dbReference type="InterPro" id="IPR029044">
    <property type="entry name" value="Nucleotide-diphossugar_trans"/>
</dbReference>
<proteinExistence type="inferred from homology"/>
<dbReference type="SUPFAM" id="SSF53448">
    <property type="entry name" value="Nucleotide-diphospho-sugar transferases"/>
    <property type="match status" value="1"/>
</dbReference>
<name>M1WQX8_PSEP2</name>
<evidence type="ECO:0000256" key="4">
    <source>
        <dbReference type="PROSITE-ProRule" id="PRU00339"/>
    </source>
</evidence>
<keyword evidence="7" id="KW-1185">Reference proteome</keyword>
<evidence type="ECO:0000259" key="5">
    <source>
        <dbReference type="Pfam" id="PF00535"/>
    </source>
</evidence>
<dbReference type="PROSITE" id="PS50005">
    <property type="entry name" value="TPR"/>
    <property type="match status" value="1"/>
</dbReference>
<dbReference type="Pfam" id="PF00535">
    <property type="entry name" value="Glycos_transf_2"/>
    <property type="match status" value="1"/>
</dbReference>
<gene>
    <name evidence="6" type="ordered locus">BN4_12004</name>
</gene>
<dbReference type="HOGENOM" id="CLU_023729_0_0_7"/>
<evidence type="ECO:0000256" key="1">
    <source>
        <dbReference type="ARBA" id="ARBA00006739"/>
    </source>
</evidence>
<feature type="repeat" description="TPR" evidence="4">
    <location>
        <begin position="207"/>
        <end position="240"/>
    </location>
</feature>
<dbReference type="PANTHER" id="PTHR43179:SF12">
    <property type="entry name" value="GALACTOFURANOSYLTRANSFERASE GLFT2"/>
    <property type="match status" value="1"/>
</dbReference>
<protein>
    <submittedName>
        <fullName evidence="6">Glycosyl transferase family 2</fullName>
    </submittedName>
</protein>
<dbReference type="AlphaFoldDB" id="M1WQX8"/>
<dbReference type="RefSeq" id="WP_015415283.1">
    <property type="nucleotide sequence ID" value="NC_020409.1"/>
</dbReference>
<reference evidence="7" key="2">
    <citation type="journal article" date="2013" name="Stand. Genomic Sci.">
        <title>Complete genome sequence of Desulfocapsa sulfexigens, a marine deltaproteobacterium specialized in disproportionating inorganic sulfur compounds.</title>
        <authorList>
            <person name="Finster K.W."/>
            <person name="Kjeldsen K.U."/>
            <person name="Kube M."/>
            <person name="Reinhardt R."/>
            <person name="Mussmann M."/>
            <person name="Amann R."/>
            <person name="Schreiber L."/>
        </authorList>
    </citation>
    <scope>NUCLEOTIDE SEQUENCE [LARGE SCALE GENOMIC DNA]</scope>
    <source>
        <strain evidence="7">DSM 10523 / SB164P1</strain>
    </source>
</reference>
<feature type="domain" description="Glycosyltransferase 2-like" evidence="5">
    <location>
        <begin position="269"/>
        <end position="429"/>
    </location>
</feature>
<dbReference type="eggNOG" id="COG0457">
    <property type="taxonomic scope" value="Bacteria"/>
</dbReference>
<dbReference type="Gene3D" id="3.90.550.10">
    <property type="entry name" value="Spore Coat Polysaccharide Biosynthesis Protein SpsA, Chain A"/>
    <property type="match status" value="1"/>
</dbReference>
<dbReference type="PATRIC" id="fig|879567.3.peg.2131"/>
<dbReference type="GO" id="GO:0016757">
    <property type="term" value="F:glycosyltransferase activity"/>
    <property type="evidence" value="ECO:0007669"/>
    <property type="project" value="UniProtKB-KW"/>
</dbReference>
<dbReference type="EMBL" id="FO203427">
    <property type="protein sequence ID" value="CCH49239.1"/>
    <property type="molecule type" value="Genomic_DNA"/>
</dbReference>
<dbReference type="Proteomes" id="UP000011724">
    <property type="component" value="Chromosome"/>
</dbReference>
<evidence type="ECO:0000313" key="7">
    <source>
        <dbReference type="Proteomes" id="UP000011724"/>
    </source>
</evidence>
<organism evidence="6 7">
    <name type="scientific">Pseudodesulfovibrio piezophilus (strain DSM 21447 / JCM 15486 / C1TLV30)</name>
    <name type="common">Desulfovibrio piezophilus</name>
    <dbReference type="NCBI Taxonomy" id="1322246"/>
    <lineage>
        <taxon>Bacteria</taxon>
        <taxon>Pseudomonadati</taxon>
        <taxon>Thermodesulfobacteriota</taxon>
        <taxon>Desulfovibrionia</taxon>
        <taxon>Desulfovibrionales</taxon>
        <taxon>Desulfovibrionaceae</taxon>
    </lineage>
</organism>
<dbReference type="CDD" id="cd00761">
    <property type="entry name" value="Glyco_tranf_GTA_type"/>
    <property type="match status" value="1"/>
</dbReference>
<dbReference type="BioCyc" id="DPIE1322246:BN4_RS10075-MONOMER"/>
<dbReference type="InterPro" id="IPR019734">
    <property type="entry name" value="TPR_rpt"/>
</dbReference>
<keyword evidence="4" id="KW-0802">TPR repeat</keyword>
<dbReference type="PANTHER" id="PTHR43179">
    <property type="entry name" value="RHAMNOSYLTRANSFERASE WBBL"/>
    <property type="match status" value="1"/>
</dbReference>
<reference evidence="6 7" key="1">
    <citation type="journal article" date="2013" name="PLoS ONE">
        <title>The first genomic and proteomic characterization of a deep-sea sulfate reducer: insights into the piezophilic lifestyle of Desulfovibrio piezophilus.</title>
        <authorList>
            <person name="Pradel N."/>
            <person name="Ji B."/>
            <person name="Gimenez G."/>
            <person name="Talla E."/>
            <person name="Lenoble P."/>
            <person name="Garel M."/>
            <person name="Tamburini C."/>
            <person name="Fourquet P."/>
            <person name="Lebrun R."/>
            <person name="Bertin P."/>
            <person name="Denis Y."/>
            <person name="Pophillat M."/>
            <person name="Barbe V."/>
            <person name="Ollivier B."/>
            <person name="Dolla A."/>
        </authorList>
    </citation>
    <scope>NUCLEOTIDE SEQUENCE [LARGE SCALE GENOMIC DNA]</scope>
    <source>
        <strain evidence="7">DSM 10523 / SB164P1</strain>
    </source>
</reference>
<evidence type="ECO:0000256" key="2">
    <source>
        <dbReference type="ARBA" id="ARBA00022676"/>
    </source>
</evidence>
<dbReference type="eggNOG" id="COG1216">
    <property type="taxonomic scope" value="Bacteria"/>
</dbReference>
<evidence type="ECO:0000313" key="6">
    <source>
        <dbReference type="EMBL" id="CCH49239.1"/>
    </source>
</evidence>
<dbReference type="OrthoDB" id="5443808at2"/>
<dbReference type="KEGG" id="dpi:BN4_12004"/>
<sequence>MNENYLRLFQLGLPAQIREIPLDELLRYIHNHLNSFLIDTSGGACLIDRLSADPAINHSPEAQKMLLYLMDKILQLCPLKPGFLESTFQLTGNPMIENRLKLVQSTNESAETYTLIENLKQDESEEVLGYLSQLLSAHPNHVPAAQHALYIGQLLGREPGEWIHQFKPPLPLKQEWDILLFNHYAFLGSMDKAWSLWHKLRPAQLRESSLNMAAEMFVFKGEIDQAVALYEQSLAMDPLQGPLQSRVRELRSPFQPDHSLLASCRVNICLYSWNKASLLRQTLESLSQSDIGPARIDILLNGCTDYSRDVVEEARAWFPENEIILHDLHVNIGAPAARNWLLGLPEIRQSEYVAFLDDDVTVQKDWLSQFLTVAERDASIAVVGCKIVHPGTPAMLQYLYRHVAVADHGLLLMSNDTPFKHYDIGTYAFIRETRNVMGCQHLLRTKALRDAPHGFDIRFSPSQIDDIDHDLAMCLAGHKVMYCGTVTCVHHQSSGTNVISRPTDNRAFSNALGNDIKFFFKHSEHLDALRQLDCLSLEL</sequence>
<accession>M1WQX8</accession>
<comment type="similarity">
    <text evidence="1">Belongs to the glycosyltransferase 2 family.</text>
</comment>
<keyword evidence="2" id="KW-0328">Glycosyltransferase</keyword>
<keyword evidence="3 6" id="KW-0808">Transferase</keyword>
<evidence type="ECO:0000256" key="3">
    <source>
        <dbReference type="ARBA" id="ARBA00022679"/>
    </source>
</evidence>